<reference evidence="2 3" key="1">
    <citation type="submission" date="2024-09" db="EMBL/GenBank/DDBJ databases">
        <title>Rethinking Asexuality: The Enigmatic Case of Functional Sexual Genes in Lepraria (Stereocaulaceae).</title>
        <authorList>
            <person name="Doellman M."/>
            <person name="Sun Y."/>
            <person name="Barcenas-Pena A."/>
            <person name="Lumbsch H.T."/>
            <person name="Grewe F."/>
        </authorList>
    </citation>
    <scope>NUCLEOTIDE SEQUENCE [LARGE SCALE GENOMIC DNA]</scope>
    <source>
        <strain evidence="2 3">Mercado 3170</strain>
    </source>
</reference>
<sequence>MPLHYLECGRTNKQKTTGTASAERRNPNEEEADATSVEKARYTMNLARLGSQDIPQFDLRALPNQPELAAEQDATPIPATVNQNSTDSGSSGRRSHSYGSDA</sequence>
<name>A0ABR4AE68_9LECA</name>
<evidence type="ECO:0000256" key="1">
    <source>
        <dbReference type="SAM" id="MobiDB-lite"/>
    </source>
</evidence>
<comment type="caution">
    <text evidence="2">The sequence shown here is derived from an EMBL/GenBank/DDBJ whole genome shotgun (WGS) entry which is preliminary data.</text>
</comment>
<dbReference type="EMBL" id="JBEFKJ010000012">
    <property type="protein sequence ID" value="KAL2043171.1"/>
    <property type="molecule type" value="Genomic_DNA"/>
</dbReference>
<feature type="region of interest" description="Disordered" evidence="1">
    <location>
        <begin position="61"/>
        <end position="102"/>
    </location>
</feature>
<feature type="compositionally biased region" description="Low complexity" evidence="1">
    <location>
        <begin position="85"/>
        <end position="102"/>
    </location>
</feature>
<feature type="region of interest" description="Disordered" evidence="1">
    <location>
        <begin position="1"/>
        <end position="37"/>
    </location>
</feature>
<dbReference type="Proteomes" id="UP001590950">
    <property type="component" value="Unassembled WGS sequence"/>
</dbReference>
<proteinExistence type="predicted"/>
<organism evidence="2 3">
    <name type="scientific">Stereocaulon virgatum</name>
    <dbReference type="NCBI Taxonomy" id="373712"/>
    <lineage>
        <taxon>Eukaryota</taxon>
        <taxon>Fungi</taxon>
        <taxon>Dikarya</taxon>
        <taxon>Ascomycota</taxon>
        <taxon>Pezizomycotina</taxon>
        <taxon>Lecanoromycetes</taxon>
        <taxon>OSLEUM clade</taxon>
        <taxon>Lecanoromycetidae</taxon>
        <taxon>Lecanorales</taxon>
        <taxon>Lecanorineae</taxon>
        <taxon>Stereocaulaceae</taxon>
        <taxon>Stereocaulon</taxon>
    </lineage>
</organism>
<evidence type="ECO:0000313" key="3">
    <source>
        <dbReference type="Proteomes" id="UP001590950"/>
    </source>
</evidence>
<keyword evidence="3" id="KW-1185">Reference proteome</keyword>
<accession>A0ABR4AE68</accession>
<protein>
    <submittedName>
        <fullName evidence="2">Uncharacterized protein</fullName>
    </submittedName>
</protein>
<evidence type="ECO:0000313" key="2">
    <source>
        <dbReference type="EMBL" id="KAL2043171.1"/>
    </source>
</evidence>
<gene>
    <name evidence="2" type="ORF">N7G274_004231</name>
</gene>